<dbReference type="AlphaFoldDB" id="A0AAV1YWB6"/>
<proteinExistence type="predicted"/>
<feature type="signal peptide" evidence="1">
    <location>
        <begin position="1"/>
        <end position="21"/>
    </location>
</feature>
<protein>
    <submittedName>
        <fullName evidence="2">Uncharacterized protein</fullName>
    </submittedName>
</protein>
<gene>
    <name evidence="2" type="ORF">LARSCL_LOCUS860</name>
</gene>
<evidence type="ECO:0000313" key="2">
    <source>
        <dbReference type="EMBL" id="CAL1262208.1"/>
    </source>
</evidence>
<organism evidence="2 3">
    <name type="scientific">Larinioides sclopetarius</name>
    <dbReference type="NCBI Taxonomy" id="280406"/>
    <lineage>
        <taxon>Eukaryota</taxon>
        <taxon>Metazoa</taxon>
        <taxon>Ecdysozoa</taxon>
        <taxon>Arthropoda</taxon>
        <taxon>Chelicerata</taxon>
        <taxon>Arachnida</taxon>
        <taxon>Araneae</taxon>
        <taxon>Araneomorphae</taxon>
        <taxon>Entelegynae</taxon>
        <taxon>Araneoidea</taxon>
        <taxon>Araneidae</taxon>
        <taxon>Larinioides</taxon>
    </lineage>
</organism>
<evidence type="ECO:0000313" key="3">
    <source>
        <dbReference type="Proteomes" id="UP001497382"/>
    </source>
</evidence>
<sequence>MWNEIFLPSFSFFLLLLPVSPHFCNIFNVKENVAEQLLSFDVSCYA</sequence>
<keyword evidence="1" id="KW-0732">Signal</keyword>
<reference evidence="2 3" key="1">
    <citation type="submission" date="2024-04" db="EMBL/GenBank/DDBJ databases">
        <authorList>
            <person name="Rising A."/>
            <person name="Reimegard J."/>
            <person name="Sonavane S."/>
            <person name="Akerstrom W."/>
            <person name="Nylinder S."/>
            <person name="Hedman E."/>
            <person name="Kallberg Y."/>
        </authorList>
    </citation>
    <scope>NUCLEOTIDE SEQUENCE [LARGE SCALE GENOMIC DNA]</scope>
</reference>
<name>A0AAV1YWB6_9ARAC</name>
<accession>A0AAV1YWB6</accession>
<feature type="chain" id="PRO_5043942916" evidence="1">
    <location>
        <begin position="22"/>
        <end position="46"/>
    </location>
</feature>
<keyword evidence="3" id="KW-1185">Reference proteome</keyword>
<evidence type="ECO:0000256" key="1">
    <source>
        <dbReference type="SAM" id="SignalP"/>
    </source>
</evidence>
<dbReference type="Proteomes" id="UP001497382">
    <property type="component" value="Unassembled WGS sequence"/>
</dbReference>
<dbReference type="EMBL" id="CAXIEN010000004">
    <property type="protein sequence ID" value="CAL1262208.1"/>
    <property type="molecule type" value="Genomic_DNA"/>
</dbReference>
<comment type="caution">
    <text evidence="2">The sequence shown here is derived from an EMBL/GenBank/DDBJ whole genome shotgun (WGS) entry which is preliminary data.</text>
</comment>